<evidence type="ECO:0000313" key="4">
    <source>
        <dbReference type="Proteomes" id="UP000254575"/>
    </source>
</evidence>
<dbReference type="OrthoDB" id="9815116at2"/>
<name>A0A380MXR5_9GAMM</name>
<feature type="domain" description="AAA" evidence="2">
    <location>
        <begin position="3"/>
        <end position="178"/>
    </location>
</feature>
<keyword evidence="4" id="KW-1185">Reference proteome</keyword>
<dbReference type="EMBL" id="UHIA01000004">
    <property type="protein sequence ID" value="SUO96994.1"/>
    <property type="molecule type" value="Genomic_DNA"/>
</dbReference>
<reference evidence="3 4" key="1">
    <citation type="submission" date="2018-06" db="EMBL/GenBank/DDBJ databases">
        <authorList>
            <consortium name="Pathogen Informatics"/>
            <person name="Doyle S."/>
        </authorList>
    </citation>
    <scope>NUCLEOTIDE SEQUENCE [LARGE SCALE GENOMIC DNA]</scope>
    <source>
        <strain evidence="3 4">NCTC10717</strain>
    </source>
</reference>
<dbReference type="InterPro" id="IPR050678">
    <property type="entry name" value="DNA_Partitioning_ATPase"/>
</dbReference>
<evidence type="ECO:0000313" key="3">
    <source>
        <dbReference type="EMBL" id="SUO96994.1"/>
    </source>
</evidence>
<dbReference type="RefSeq" id="WP_115218515.1">
    <property type="nucleotide sequence ID" value="NZ_UHIA01000004.1"/>
</dbReference>
<sequence length="256" mass="27649">MATKIIAVSNQKGGVGKTTSAVSLAAAFAAEGKKTLLIDMDPQCNATVACGVAHREIEFGVMEVLTGGKAPEDVCLHLPDSGIWLLPANENLSADDKDLAAQAARHSALQRHCTGWIEGFDWVFIDCPPTLNILTVNALVAAQYVLVPIQCEYFALEGVGALLDTVGQVRQSINPDLRVAGFLRTMFDPRSRLTREVSDNLIEHLKGLVFNEIIPRNVRLAEAPSYGQPIVQYDPRSKGALAYQAVAQELAQRLGN</sequence>
<dbReference type="InterPro" id="IPR027417">
    <property type="entry name" value="P-loop_NTPase"/>
</dbReference>
<evidence type="ECO:0000256" key="1">
    <source>
        <dbReference type="ARBA" id="ARBA00060876"/>
    </source>
</evidence>
<organism evidence="3 4">
    <name type="scientific">Suttonella indologenes</name>
    <dbReference type="NCBI Taxonomy" id="13276"/>
    <lineage>
        <taxon>Bacteria</taxon>
        <taxon>Pseudomonadati</taxon>
        <taxon>Pseudomonadota</taxon>
        <taxon>Gammaproteobacteria</taxon>
        <taxon>Cardiobacteriales</taxon>
        <taxon>Cardiobacteriaceae</taxon>
        <taxon>Suttonella</taxon>
    </lineage>
</organism>
<dbReference type="AlphaFoldDB" id="A0A380MXR5"/>
<gene>
    <name evidence="3" type="primary">soj</name>
    <name evidence="3" type="ORF">NCTC10717_01290</name>
</gene>
<dbReference type="CDD" id="cd02042">
    <property type="entry name" value="ParAB_family"/>
    <property type="match status" value="1"/>
</dbReference>
<accession>A0A380MXR5</accession>
<dbReference type="Gene3D" id="3.40.50.300">
    <property type="entry name" value="P-loop containing nucleotide triphosphate hydrolases"/>
    <property type="match status" value="1"/>
</dbReference>
<dbReference type="Pfam" id="PF13614">
    <property type="entry name" value="AAA_31"/>
    <property type="match status" value="1"/>
</dbReference>
<evidence type="ECO:0000259" key="2">
    <source>
        <dbReference type="Pfam" id="PF13614"/>
    </source>
</evidence>
<dbReference type="PANTHER" id="PTHR13696">
    <property type="entry name" value="P-LOOP CONTAINING NUCLEOSIDE TRIPHOSPHATE HYDROLASE"/>
    <property type="match status" value="1"/>
</dbReference>
<dbReference type="PANTHER" id="PTHR13696:SF52">
    <property type="entry name" value="PARA FAMILY PROTEIN CT_582"/>
    <property type="match status" value="1"/>
</dbReference>
<dbReference type="PIRSF" id="PIRSF009320">
    <property type="entry name" value="Nuc_binding_HP_1000"/>
    <property type="match status" value="1"/>
</dbReference>
<protein>
    <submittedName>
        <fullName evidence="3">Sporulation initiation inhibitor protein soj</fullName>
    </submittedName>
</protein>
<dbReference type="FunFam" id="3.40.50.300:FF:000285">
    <property type="entry name" value="Sporulation initiation inhibitor Soj"/>
    <property type="match status" value="1"/>
</dbReference>
<comment type="similarity">
    <text evidence="1">To B.subtilis soj.</text>
</comment>
<proteinExistence type="predicted"/>
<dbReference type="Proteomes" id="UP000254575">
    <property type="component" value="Unassembled WGS sequence"/>
</dbReference>
<dbReference type="SUPFAM" id="SSF52540">
    <property type="entry name" value="P-loop containing nucleoside triphosphate hydrolases"/>
    <property type="match status" value="1"/>
</dbReference>
<dbReference type="InterPro" id="IPR025669">
    <property type="entry name" value="AAA_dom"/>
</dbReference>